<evidence type="ECO:0000313" key="10">
    <source>
        <dbReference type="EMBL" id="GJE56444.1"/>
    </source>
</evidence>
<evidence type="ECO:0000256" key="7">
    <source>
        <dbReference type="ARBA" id="ARBA00023136"/>
    </source>
</evidence>
<dbReference type="RefSeq" id="WP_238232289.1">
    <property type="nucleotide sequence ID" value="NZ_BPRA01000014.1"/>
</dbReference>
<feature type="region of interest" description="Disordered" evidence="8">
    <location>
        <begin position="654"/>
        <end position="674"/>
    </location>
</feature>
<comment type="caution">
    <text evidence="10">The sequence shown here is derived from an EMBL/GenBank/DDBJ whole genome shotgun (WGS) entry which is preliminary data.</text>
</comment>
<evidence type="ECO:0000256" key="5">
    <source>
        <dbReference type="ARBA" id="ARBA00022692"/>
    </source>
</evidence>
<reference evidence="10" key="1">
    <citation type="journal article" date="2021" name="Front. Microbiol.">
        <title>Comprehensive Comparative Genomics and Phenotyping of Methylobacterium Species.</title>
        <authorList>
            <person name="Alessa O."/>
            <person name="Ogura Y."/>
            <person name="Fujitani Y."/>
            <person name="Takami H."/>
            <person name="Hayashi T."/>
            <person name="Sahin N."/>
            <person name="Tani A."/>
        </authorList>
    </citation>
    <scope>NUCLEOTIDE SEQUENCE</scope>
    <source>
        <strain evidence="10">DSM 23674</strain>
    </source>
</reference>
<feature type="transmembrane region" description="Helical" evidence="9">
    <location>
        <begin position="187"/>
        <end position="209"/>
    </location>
</feature>
<evidence type="ECO:0000256" key="6">
    <source>
        <dbReference type="ARBA" id="ARBA00022989"/>
    </source>
</evidence>
<keyword evidence="4" id="KW-1003">Cell membrane</keyword>
<sequence>MKSDPRSSGLVVPPRPTRIAAAETPKGSIASPVIVAAIIVTALYLGRDILIPIAIAVLLSFVIGPLVHLLRKLRLGRLVAVLIAVLTASGVIAALSTVIGVQVADLVKDVPRYQHTIERKIEGLRQGPLGTGMDYVANINRAIHDAGSEPDKQKKPETSQTKPEPTPPVLVEMKDRPPSPLELANTVLSPVLGPLATTGIVLVVLLFILMQREDLRDRLIRLAGSNDLHRTTVAMDDAARRLSRYFIGQLALNSGFGLVIGFGLWAIGVPNPVLWGIFSALMRFVPYIGAFVSAVFPLAVAAAVDPGWGMVIATLILFGVIEPLVGQIIEPLVYGHSTGLSPFAVLVSALFWIWLWGPVGLILSTPLTVCLVVLGRHVDALEFLDVLFSDRPALTPVENFYQRMLADDPEEAQEHADTILRTCSLSAYYDEVVLKGLELASRDAARGVLTLEQKGDIRTSIAALIEELESREDERPVEPAKAVRRLFAGKAVAAEAACDAATAIDDPPEPEELPEAWRREGAVLCVAGRGFLDEPAAAILAQLLRKHGLGTRIAEFSDLARAKIDGFDAGPTQMVVVISLSIGGEPGHLRRLVGRLRQKLPGKRIAVGLWRIDDEGASEAAGRREIEADEHVSSLRDTIEVVLGSAVAKPAAAMPASVPPAPSGPADAGLSGSTPLVSLAEKHHPRRPGASWPVRATYSV</sequence>
<evidence type="ECO:0000256" key="8">
    <source>
        <dbReference type="SAM" id="MobiDB-lite"/>
    </source>
</evidence>
<feature type="region of interest" description="Disordered" evidence="8">
    <location>
        <begin position="681"/>
        <end position="700"/>
    </location>
</feature>
<dbReference type="PANTHER" id="PTHR21716">
    <property type="entry name" value="TRANSMEMBRANE PROTEIN"/>
    <property type="match status" value="1"/>
</dbReference>
<gene>
    <name evidence="10" type="ORF">EKPJFOCH_2948</name>
</gene>
<evidence type="ECO:0000256" key="4">
    <source>
        <dbReference type="ARBA" id="ARBA00022475"/>
    </source>
</evidence>
<evidence type="ECO:0000256" key="9">
    <source>
        <dbReference type="SAM" id="Phobius"/>
    </source>
</evidence>
<comment type="similarity">
    <text evidence="2">Belongs to the autoinducer-2 exporter (AI-2E) (TC 2.A.86) family.</text>
</comment>
<accession>A0ABQ4TM55</accession>
<dbReference type="EMBL" id="BPRA01000014">
    <property type="protein sequence ID" value="GJE56444.1"/>
    <property type="molecule type" value="Genomic_DNA"/>
</dbReference>
<evidence type="ECO:0000256" key="3">
    <source>
        <dbReference type="ARBA" id="ARBA00022448"/>
    </source>
</evidence>
<feature type="transmembrane region" description="Helical" evidence="9">
    <location>
        <begin position="245"/>
        <end position="267"/>
    </location>
</feature>
<keyword evidence="6 9" id="KW-1133">Transmembrane helix</keyword>
<reference evidence="10" key="2">
    <citation type="submission" date="2021-08" db="EMBL/GenBank/DDBJ databases">
        <authorList>
            <person name="Tani A."/>
            <person name="Ola A."/>
            <person name="Ogura Y."/>
            <person name="Katsura K."/>
            <person name="Hayashi T."/>
        </authorList>
    </citation>
    <scope>NUCLEOTIDE SEQUENCE</scope>
    <source>
        <strain evidence="10">DSM 23674</strain>
    </source>
</reference>
<keyword evidence="3" id="KW-0813">Transport</keyword>
<evidence type="ECO:0008006" key="12">
    <source>
        <dbReference type="Google" id="ProtNLM"/>
    </source>
</evidence>
<feature type="transmembrane region" description="Helical" evidence="9">
    <location>
        <begin position="78"/>
        <end position="104"/>
    </location>
</feature>
<organism evidence="10 11">
    <name type="scientific">Methylobacterium thuringiense</name>
    <dbReference type="NCBI Taxonomy" id="1003091"/>
    <lineage>
        <taxon>Bacteria</taxon>
        <taxon>Pseudomonadati</taxon>
        <taxon>Pseudomonadota</taxon>
        <taxon>Alphaproteobacteria</taxon>
        <taxon>Hyphomicrobiales</taxon>
        <taxon>Methylobacteriaceae</taxon>
        <taxon>Methylobacterium</taxon>
    </lineage>
</organism>
<dbReference type="Proteomes" id="UP001055101">
    <property type="component" value="Unassembled WGS sequence"/>
</dbReference>
<feature type="transmembrane region" description="Helical" evidence="9">
    <location>
        <begin position="27"/>
        <end position="45"/>
    </location>
</feature>
<name>A0ABQ4TM55_9HYPH</name>
<evidence type="ECO:0000313" key="11">
    <source>
        <dbReference type="Proteomes" id="UP001055101"/>
    </source>
</evidence>
<proteinExistence type="inferred from homology"/>
<keyword evidence="5 9" id="KW-0812">Transmembrane</keyword>
<evidence type="ECO:0000256" key="2">
    <source>
        <dbReference type="ARBA" id="ARBA00009773"/>
    </source>
</evidence>
<evidence type="ECO:0000256" key="1">
    <source>
        <dbReference type="ARBA" id="ARBA00004651"/>
    </source>
</evidence>
<feature type="transmembrane region" description="Helical" evidence="9">
    <location>
        <begin position="273"/>
        <end position="296"/>
    </location>
</feature>
<feature type="transmembrane region" description="Helical" evidence="9">
    <location>
        <begin position="308"/>
        <end position="329"/>
    </location>
</feature>
<feature type="compositionally biased region" description="Basic and acidic residues" evidence="8">
    <location>
        <begin position="146"/>
        <end position="157"/>
    </location>
</feature>
<keyword evidence="7 9" id="KW-0472">Membrane</keyword>
<keyword evidence="11" id="KW-1185">Reference proteome</keyword>
<comment type="subcellular location">
    <subcellularLocation>
        <location evidence="1">Cell membrane</location>
        <topology evidence="1">Multi-pass membrane protein</topology>
    </subcellularLocation>
</comment>
<feature type="transmembrane region" description="Helical" evidence="9">
    <location>
        <begin position="349"/>
        <end position="374"/>
    </location>
</feature>
<feature type="transmembrane region" description="Helical" evidence="9">
    <location>
        <begin position="51"/>
        <end position="71"/>
    </location>
</feature>
<dbReference type="Pfam" id="PF01594">
    <property type="entry name" value="AI-2E_transport"/>
    <property type="match status" value="2"/>
</dbReference>
<feature type="compositionally biased region" description="Low complexity" evidence="8">
    <location>
        <begin position="664"/>
        <end position="673"/>
    </location>
</feature>
<protein>
    <recommendedName>
        <fullName evidence="12">AI-2E family transporter</fullName>
    </recommendedName>
</protein>
<dbReference type="InterPro" id="IPR002549">
    <property type="entry name" value="AI-2E-like"/>
</dbReference>
<dbReference type="PANTHER" id="PTHR21716:SF53">
    <property type="entry name" value="PERMEASE PERM-RELATED"/>
    <property type="match status" value="1"/>
</dbReference>
<feature type="region of interest" description="Disordered" evidence="8">
    <location>
        <begin position="146"/>
        <end position="171"/>
    </location>
</feature>